<feature type="region of interest" description="Disordered" evidence="1">
    <location>
        <begin position="139"/>
        <end position="158"/>
    </location>
</feature>
<keyword evidence="2" id="KW-1133">Transmembrane helix</keyword>
<feature type="region of interest" description="Disordered" evidence="1">
    <location>
        <begin position="1"/>
        <end position="23"/>
    </location>
</feature>
<feature type="transmembrane region" description="Helical" evidence="2">
    <location>
        <begin position="57"/>
        <end position="87"/>
    </location>
</feature>
<evidence type="ECO:0000256" key="1">
    <source>
        <dbReference type="SAM" id="MobiDB-lite"/>
    </source>
</evidence>
<dbReference type="RefSeq" id="WP_131152919.1">
    <property type="nucleotide sequence ID" value="NZ_SJTG01000004.1"/>
</dbReference>
<reference evidence="3 4" key="1">
    <citation type="submission" date="2019-02" db="EMBL/GenBank/DDBJ databases">
        <title>Dyella amyloliquefaciens sp. nov., isolated from forest soil.</title>
        <authorList>
            <person name="Gao Z.-H."/>
            <person name="Qiu L.-H."/>
        </authorList>
    </citation>
    <scope>NUCLEOTIDE SEQUENCE [LARGE SCALE GENOMIC DNA]</scope>
    <source>
        <strain evidence="3 4">KACC 12747</strain>
    </source>
</reference>
<evidence type="ECO:0000313" key="4">
    <source>
        <dbReference type="Proteomes" id="UP000291822"/>
    </source>
</evidence>
<gene>
    <name evidence="3" type="ORF">EZM97_28885</name>
</gene>
<evidence type="ECO:0000256" key="2">
    <source>
        <dbReference type="SAM" id="Phobius"/>
    </source>
</evidence>
<proteinExistence type="predicted"/>
<dbReference type="Proteomes" id="UP000291822">
    <property type="component" value="Unassembled WGS sequence"/>
</dbReference>
<keyword evidence="3" id="KW-0067">ATP-binding</keyword>
<feature type="compositionally biased region" description="Basic and acidic residues" evidence="1">
    <location>
        <begin position="1"/>
        <end position="16"/>
    </location>
</feature>
<keyword evidence="2" id="KW-0472">Membrane</keyword>
<name>A0A4R0YJI0_9GAMM</name>
<dbReference type="GO" id="GO:0005524">
    <property type="term" value="F:ATP binding"/>
    <property type="evidence" value="ECO:0007669"/>
    <property type="project" value="UniProtKB-KW"/>
</dbReference>
<dbReference type="EMBL" id="SJTG01000004">
    <property type="protein sequence ID" value="TCI08630.1"/>
    <property type="molecule type" value="Genomic_DNA"/>
</dbReference>
<dbReference type="AlphaFoldDB" id="A0A4R0YJI0"/>
<feature type="transmembrane region" description="Helical" evidence="2">
    <location>
        <begin position="93"/>
        <end position="115"/>
    </location>
</feature>
<comment type="caution">
    <text evidence="3">The sequence shown here is derived from an EMBL/GenBank/DDBJ whole genome shotgun (WGS) entry which is preliminary data.</text>
</comment>
<sequence length="158" mass="17544">MQEPGRDDEASSDDRANPTPPPGLLDDIGRFGRALKQLFGAQLALLSAELGLARSAVFWLLLTALAATVAGVGMGLSLLALSALLLAKWFGSWIWALLVLSVLEGLFLLGMIVFFRRCMHWMTLPESRREWRATLQQAMHRADRQDRPSPETDAEKDR</sequence>
<protein>
    <submittedName>
        <fullName evidence="3">ABC transporter ATP-binding protein</fullName>
    </submittedName>
</protein>
<keyword evidence="3" id="KW-0547">Nucleotide-binding</keyword>
<keyword evidence="2" id="KW-0812">Transmembrane</keyword>
<keyword evidence="4" id="KW-1185">Reference proteome</keyword>
<organism evidence="3 4">
    <name type="scientific">Dyella soli</name>
    <dbReference type="NCBI Taxonomy" id="522319"/>
    <lineage>
        <taxon>Bacteria</taxon>
        <taxon>Pseudomonadati</taxon>
        <taxon>Pseudomonadota</taxon>
        <taxon>Gammaproteobacteria</taxon>
        <taxon>Lysobacterales</taxon>
        <taxon>Rhodanobacteraceae</taxon>
        <taxon>Dyella</taxon>
    </lineage>
</organism>
<evidence type="ECO:0000313" key="3">
    <source>
        <dbReference type="EMBL" id="TCI08630.1"/>
    </source>
</evidence>
<feature type="compositionally biased region" description="Basic and acidic residues" evidence="1">
    <location>
        <begin position="140"/>
        <end position="158"/>
    </location>
</feature>
<accession>A0A4R0YJI0</accession>